<feature type="region of interest" description="Disordered" evidence="5">
    <location>
        <begin position="613"/>
        <end position="669"/>
    </location>
</feature>
<reference evidence="6 7" key="1">
    <citation type="journal article" date="2016" name="Nat. Commun.">
        <title>Ectomycorrhizal ecology is imprinted in the genome of the dominant symbiotic fungus Cenococcum geophilum.</title>
        <authorList>
            <consortium name="DOE Joint Genome Institute"/>
            <person name="Peter M."/>
            <person name="Kohler A."/>
            <person name="Ohm R.A."/>
            <person name="Kuo A."/>
            <person name="Krutzmann J."/>
            <person name="Morin E."/>
            <person name="Arend M."/>
            <person name="Barry K.W."/>
            <person name="Binder M."/>
            <person name="Choi C."/>
            <person name="Clum A."/>
            <person name="Copeland A."/>
            <person name="Grisel N."/>
            <person name="Haridas S."/>
            <person name="Kipfer T."/>
            <person name="LaButti K."/>
            <person name="Lindquist E."/>
            <person name="Lipzen A."/>
            <person name="Maire R."/>
            <person name="Meier B."/>
            <person name="Mihaltcheva S."/>
            <person name="Molinier V."/>
            <person name="Murat C."/>
            <person name="Poggeler S."/>
            <person name="Quandt C.A."/>
            <person name="Sperisen C."/>
            <person name="Tritt A."/>
            <person name="Tisserant E."/>
            <person name="Crous P.W."/>
            <person name="Henrissat B."/>
            <person name="Nehls U."/>
            <person name="Egli S."/>
            <person name="Spatafora J.W."/>
            <person name="Grigoriev I.V."/>
            <person name="Martin F.M."/>
        </authorList>
    </citation>
    <scope>NUCLEOTIDE SEQUENCE [LARGE SCALE GENOMIC DNA]</scope>
    <source>
        <strain evidence="6 7">CBS 459.81</strain>
    </source>
</reference>
<feature type="compositionally biased region" description="Polar residues" evidence="5">
    <location>
        <begin position="643"/>
        <end position="655"/>
    </location>
</feature>
<protein>
    <submittedName>
        <fullName evidence="6">DNA binding protein SART-1</fullName>
    </submittedName>
</protein>
<proteinExistence type="inferred from homology"/>
<keyword evidence="4" id="KW-0175">Coiled coil</keyword>
<organism evidence="6 7">
    <name type="scientific">Lepidopterella palustris CBS 459.81</name>
    <dbReference type="NCBI Taxonomy" id="1314670"/>
    <lineage>
        <taxon>Eukaryota</taxon>
        <taxon>Fungi</taxon>
        <taxon>Dikarya</taxon>
        <taxon>Ascomycota</taxon>
        <taxon>Pezizomycotina</taxon>
        <taxon>Dothideomycetes</taxon>
        <taxon>Pleosporomycetidae</taxon>
        <taxon>Mytilinidiales</taxon>
        <taxon>Argynnaceae</taxon>
        <taxon>Lepidopterella</taxon>
    </lineage>
</organism>
<sequence length="669" mass="75621">MDLHIEDSNKIRVAMGLKPLPVPGAAPSNAGPVFKDPKQDDDSDDEPASTLETRTAESYDNWMRLQKEADAKAKRDAQKAAIKKARDQALRFRQLEGKGLADEGEDVDTKTWLLQSKKRQKKIEKARKLEEEMAEREREAQAAVAYTAADLKGVKVGHELDEFVDGEEQILVLKDADIIGNDDGEDELEAITLKEKENLKQKLDSKKRKRVYDPNDDEEGQKSILAQYDEEIEGKKRKVFTLDGQGRTVEEAEMAEKESTKSKKGMTFSLDLLKDDNPISDYMDISNIKVRKPKKKSKSTRKKAIENDDIFPVPEVTPPKPIIEEGAMDVDTSKPAPARPRKTVFDQSFVDDDDLQAKIAMQRRQALKNRKKMRPEDLARQLREEDSASPDVMQTTEDADEEPGLVLDETTEFVANLQQKPAERERRKSSQPANDARSMAGSPAADNGDIEMAQSYNEVEDEDERMERPTRSVSADVTTTGLEEEESLTKGLGGALAMLRKRGILKEPASDLNAFYRDRQRFLAEKAKAESSAEIMARQQRERDRNSGKLDQMTPREREDMARKNNNLRDVIEARKTAELFSKEYRPNVTLNYVDEHGRQMNQKEAFKQLSHQFHGKGSGKQKTEKHLAKIEAEKRKLAAPTLDSSQTGMSNAQGVQAKKHRQAGVRLQ</sequence>
<name>A0A8E2JAM8_9PEZI</name>
<feature type="compositionally biased region" description="Basic residues" evidence="5">
    <location>
        <begin position="291"/>
        <end position="302"/>
    </location>
</feature>
<feature type="compositionally biased region" description="Basic and acidic residues" evidence="5">
    <location>
        <begin position="374"/>
        <end position="386"/>
    </location>
</feature>
<evidence type="ECO:0000256" key="1">
    <source>
        <dbReference type="ARBA" id="ARBA00004123"/>
    </source>
</evidence>
<evidence type="ECO:0000256" key="2">
    <source>
        <dbReference type="ARBA" id="ARBA00006076"/>
    </source>
</evidence>
<feature type="region of interest" description="Disordered" evidence="5">
    <location>
        <begin position="291"/>
        <end position="322"/>
    </location>
</feature>
<keyword evidence="7" id="KW-1185">Reference proteome</keyword>
<dbReference type="Pfam" id="PF03343">
    <property type="entry name" value="SART-1"/>
    <property type="match status" value="1"/>
</dbReference>
<feature type="compositionally biased region" description="Basic and acidic residues" evidence="5">
    <location>
        <begin position="622"/>
        <end position="637"/>
    </location>
</feature>
<dbReference type="GO" id="GO:0000481">
    <property type="term" value="P:maturation of 5S rRNA"/>
    <property type="evidence" value="ECO:0007669"/>
    <property type="project" value="TreeGrafter"/>
</dbReference>
<gene>
    <name evidence="6" type="ORF">K432DRAFT_386170</name>
</gene>
<comment type="subcellular location">
    <subcellularLocation>
        <location evidence="1">Nucleus</location>
    </subcellularLocation>
</comment>
<keyword evidence="3" id="KW-0539">Nucleus</keyword>
<dbReference type="GO" id="GO:0045292">
    <property type="term" value="P:mRNA cis splicing, via spliceosome"/>
    <property type="evidence" value="ECO:0007669"/>
    <property type="project" value="TreeGrafter"/>
</dbReference>
<evidence type="ECO:0000256" key="3">
    <source>
        <dbReference type="ARBA" id="ARBA00023242"/>
    </source>
</evidence>
<evidence type="ECO:0000256" key="5">
    <source>
        <dbReference type="SAM" id="MobiDB-lite"/>
    </source>
</evidence>
<accession>A0A8E2JAM8</accession>
<feature type="region of interest" description="Disordered" evidence="5">
    <location>
        <begin position="527"/>
        <end position="570"/>
    </location>
</feature>
<feature type="region of interest" description="Disordered" evidence="5">
    <location>
        <begin position="18"/>
        <end position="61"/>
    </location>
</feature>
<comment type="similarity">
    <text evidence="2">Belongs to the SNU66/SART1 family.</text>
</comment>
<dbReference type="EMBL" id="KV745311">
    <property type="protein sequence ID" value="OCK75483.1"/>
    <property type="molecule type" value="Genomic_DNA"/>
</dbReference>
<dbReference type="AlphaFoldDB" id="A0A8E2JAM8"/>
<feature type="region of interest" description="Disordered" evidence="5">
    <location>
        <begin position="201"/>
        <end position="223"/>
    </location>
</feature>
<feature type="compositionally biased region" description="Basic and acidic residues" evidence="5">
    <location>
        <begin position="539"/>
        <end position="563"/>
    </location>
</feature>
<feature type="compositionally biased region" description="Basic residues" evidence="5">
    <location>
        <begin position="658"/>
        <end position="669"/>
    </location>
</feature>
<dbReference type="Proteomes" id="UP000250266">
    <property type="component" value="Unassembled WGS sequence"/>
</dbReference>
<evidence type="ECO:0000313" key="6">
    <source>
        <dbReference type="EMBL" id="OCK75483.1"/>
    </source>
</evidence>
<evidence type="ECO:0000256" key="4">
    <source>
        <dbReference type="SAM" id="Coils"/>
    </source>
</evidence>
<dbReference type="PANTHER" id="PTHR14152:SF5">
    <property type="entry name" value="U4_U6.U5 TRI-SNRNP-ASSOCIATED PROTEIN 1"/>
    <property type="match status" value="1"/>
</dbReference>
<dbReference type="OrthoDB" id="5583at2759"/>
<feature type="region of interest" description="Disordered" evidence="5">
    <location>
        <begin position="363"/>
        <end position="490"/>
    </location>
</feature>
<dbReference type="PANTHER" id="PTHR14152">
    <property type="entry name" value="SQUAMOUS CELL CARCINOMA ANTIGEN RECOGNISED BY CYTOTOXIC T LYMPHOCYTES"/>
    <property type="match status" value="1"/>
</dbReference>
<dbReference type="GO" id="GO:0046540">
    <property type="term" value="C:U4/U6 x U5 tri-snRNP complex"/>
    <property type="evidence" value="ECO:0007669"/>
    <property type="project" value="TreeGrafter"/>
</dbReference>
<evidence type="ECO:0000313" key="7">
    <source>
        <dbReference type="Proteomes" id="UP000250266"/>
    </source>
</evidence>
<dbReference type="InterPro" id="IPR005011">
    <property type="entry name" value="SNU66/SART1"/>
</dbReference>
<feature type="coiled-coil region" evidence="4">
    <location>
        <begin position="119"/>
        <end position="146"/>
    </location>
</feature>